<dbReference type="HAMAP" id="MF_01569">
    <property type="entry name" value="Pro_tRNA_synth_type1"/>
    <property type="match status" value="1"/>
</dbReference>
<dbReference type="SUPFAM" id="SSF52954">
    <property type="entry name" value="Class II aaRS ABD-related"/>
    <property type="match status" value="1"/>
</dbReference>
<dbReference type="SUPFAM" id="SSF55681">
    <property type="entry name" value="Class II aaRS and biotin synthetases"/>
    <property type="match status" value="1"/>
</dbReference>
<dbReference type="InterPro" id="IPR023717">
    <property type="entry name" value="Pro-tRNA-Synthase_IIa_type1"/>
</dbReference>
<comment type="function">
    <text evidence="10">Catalyzes the attachment of proline to tRNA(Pro) in a two-step reaction: proline is first activated by ATP to form Pro-AMP and then transferred to the acceptor end of tRNA(Pro). As ProRS can inadvertently accommodate and process non-cognate amino acids such as alanine and cysteine, to avoid such errors it has two additional distinct editing activities against alanine. One activity is designated as 'pretransfer' editing and involves the tRNA(Pro)-independent hydrolysis of activated Ala-AMP. The other activity is designated 'posttransfer' editing and involves deacylation of mischarged Ala-tRNA(Pro). The misacylated Cys-tRNA(Pro) is not edited by ProRS.</text>
</comment>
<dbReference type="EC" id="6.1.1.15" evidence="10"/>
<dbReference type="SUPFAM" id="SSF55826">
    <property type="entry name" value="YbaK/ProRS associated domain"/>
    <property type="match status" value="1"/>
</dbReference>
<keyword evidence="4 10" id="KW-0436">Ligase</keyword>
<evidence type="ECO:0000313" key="12">
    <source>
        <dbReference type="EMBL" id="MCA9759174.1"/>
    </source>
</evidence>
<keyword evidence="3 10" id="KW-0963">Cytoplasm</keyword>
<comment type="subunit">
    <text evidence="2 10">Homodimer.</text>
</comment>
<dbReference type="GO" id="GO:0006433">
    <property type="term" value="P:prolyl-tRNA aminoacylation"/>
    <property type="evidence" value="ECO:0007669"/>
    <property type="project" value="UniProtKB-UniRule"/>
</dbReference>
<evidence type="ECO:0000256" key="10">
    <source>
        <dbReference type="HAMAP-Rule" id="MF_01569"/>
    </source>
</evidence>
<dbReference type="CDD" id="cd00779">
    <property type="entry name" value="ProRS_core_prok"/>
    <property type="match status" value="1"/>
</dbReference>
<comment type="caution">
    <text evidence="12">The sequence shown here is derived from an EMBL/GenBank/DDBJ whole genome shotgun (WGS) entry which is preliminary data.</text>
</comment>
<dbReference type="Pfam" id="PF00587">
    <property type="entry name" value="tRNA-synt_2b"/>
    <property type="match status" value="1"/>
</dbReference>
<sequence length="584" mass="64730">MRLSLVPLQTLREDPSDAEIPSHRLLARAGYIQKLSSGIYMYSPLMWRTLRKISQIVREELEREGAHEMLLPILQPREIWDESGRWSRYLADGLLFHLEDGKGAQLCLGPTHEEVITTYVNKVVTSYRQLPFNLFQVQEKFRDEIRPRFGLMRGREFLMKDAYSFDADLEGLNESYAAMNRAYHRIFQRCGLDFVAVDADAGAIGGSGSQEFMVVADNGEDTILIAEDGSYAANVEKADSLLPPAADAGPPCPLRKESTPSIRTVDELCEFFALPAARMAKTLLYKVTFSDRDETIAVMMRGDLEINEIKLVNALGAVAVSLAAEDEVRSVTNAEVGFAGPIGLPEEVRVLADLSVRGMTNLLVGCCETDFHCLDANPGRDFPEPEYHDLRRARAGEASPTNPDVKLVEKRGIEVGHIFKLGTKYSEAMHATFLDQDGKQKPFVMGCYGIGISRTAAAAVEQNFDEAGIIWPQPIAPFEVVVTILDGKKREQVEAGGLVYDVLRSAGVDVCLDDRVMSPGVKFKDLDLLGFPIRIIVGRRAGEGIVEFSRRSSREEKSEVAVGDVVEAVGRDLGWPRRSTKQKP</sequence>
<dbReference type="Gene3D" id="3.30.930.10">
    <property type="entry name" value="Bira Bifunctional Protein, Domain 2"/>
    <property type="match status" value="2"/>
</dbReference>
<dbReference type="NCBIfam" id="TIGR00409">
    <property type="entry name" value="proS_fam_II"/>
    <property type="match status" value="1"/>
</dbReference>
<evidence type="ECO:0000259" key="11">
    <source>
        <dbReference type="PROSITE" id="PS50862"/>
    </source>
</evidence>
<dbReference type="InterPro" id="IPR036754">
    <property type="entry name" value="YbaK/aa-tRNA-synt-asso_dom_sf"/>
</dbReference>
<evidence type="ECO:0000256" key="3">
    <source>
        <dbReference type="ARBA" id="ARBA00022490"/>
    </source>
</evidence>
<protein>
    <recommendedName>
        <fullName evidence="10">Proline--tRNA ligase</fullName>
        <ecNumber evidence="10">6.1.1.15</ecNumber>
    </recommendedName>
    <alternativeName>
        <fullName evidence="10">Prolyl-tRNA synthetase</fullName>
        <shortName evidence="10">ProRS</shortName>
    </alternativeName>
</protein>
<comment type="similarity">
    <text evidence="10">Belongs to the class-II aminoacyl-tRNA synthetase family. ProS type 1 subfamily.</text>
</comment>
<gene>
    <name evidence="10" type="primary">proS</name>
    <name evidence="12" type="ORF">KDA27_25495</name>
</gene>
<dbReference type="InterPro" id="IPR004500">
    <property type="entry name" value="Pro-tRNA-synth_IIa_bac-type"/>
</dbReference>
<dbReference type="InterPro" id="IPR044140">
    <property type="entry name" value="ProRS_anticodon_short"/>
</dbReference>
<dbReference type="InterPro" id="IPR007214">
    <property type="entry name" value="YbaK/aa-tRNA-synth-assoc-dom"/>
</dbReference>
<keyword evidence="7 10" id="KW-0648">Protein biosynthesis</keyword>
<dbReference type="Proteomes" id="UP000739538">
    <property type="component" value="Unassembled WGS sequence"/>
</dbReference>
<dbReference type="GO" id="GO:0005829">
    <property type="term" value="C:cytosol"/>
    <property type="evidence" value="ECO:0007669"/>
    <property type="project" value="TreeGrafter"/>
</dbReference>
<dbReference type="CDD" id="cd00861">
    <property type="entry name" value="ProRS_anticodon_short"/>
    <property type="match status" value="1"/>
</dbReference>
<evidence type="ECO:0000256" key="2">
    <source>
        <dbReference type="ARBA" id="ARBA00011738"/>
    </source>
</evidence>
<evidence type="ECO:0000256" key="9">
    <source>
        <dbReference type="ARBA" id="ARBA00047671"/>
    </source>
</evidence>
<dbReference type="InterPro" id="IPR006195">
    <property type="entry name" value="aa-tRNA-synth_II"/>
</dbReference>
<dbReference type="GO" id="GO:0005524">
    <property type="term" value="F:ATP binding"/>
    <property type="evidence" value="ECO:0007669"/>
    <property type="project" value="UniProtKB-UniRule"/>
</dbReference>
<evidence type="ECO:0000256" key="7">
    <source>
        <dbReference type="ARBA" id="ARBA00022917"/>
    </source>
</evidence>
<dbReference type="EMBL" id="JAGQHS010000278">
    <property type="protein sequence ID" value="MCA9759174.1"/>
    <property type="molecule type" value="Genomic_DNA"/>
</dbReference>
<dbReference type="Gene3D" id="3.40.50.800">
    <property type="entry name" value="Anticodon-binding domain"/>
    <property type="match status" value="1"/>
</dbReference>
<dbReference type="Pfam" id="PF03129">
    <property type="entry name" value="HGTP_anticodon"/>
    <property type="match status" value="1"/>
</dbReference>
<dbReference type="InterPro" id="IPR004154">
    <property type="entry name" value="Anticodon-bd"/>
</dbReference>
<dbReference type="InterPro" id="IPR002314">
    <property type="entry name" value="aa-tRNA-synt_IIb"/>
</dbReference>
<dbReference type="InterPro" id="IPR002316">
    <property type="entry name" value="Pro-tRNA-ligase_IIa"/>
</dbReference>
<dbReference type="NCBIfam" id="NF006625">
    <property type="entry name" value="PRK09194.1"/>
    <property type="match status" value="1"/>
</dbReference>
<keyword evidence="8 10" id="KW-0030">Aminoacyl-tRNA synthetase</keyword>
<dbReference type="Pfam" id="PF04073">
    <property type="entry name" value="tRNA_edit"/>
    <property type="match status" value="1"/>
</dbReference>
<dbReference type="InterPro" id="IPR050062">
    <property type="entry name" value="Pro-tRNA_synthetase"/>
</dbReference>
<dbReference type="GO" id="GO:0004827">
    <property type="term" value="F:proline-tRNA ligase activity"/>
    <property type="evidence" value="ECO:0007669"/>
    <property type="project" value="UniProtKB-UniRule"/>
</dbReference>
<evidence type="ECO:0000256" key="4">
    <source>
        <dbReference type="ARBA" id="ARBA00022598"/>
    </source>
</evidence>
<reference evidence="12" key="2">
    <citation type="journal article" date="2021" name="Microbiome">
        <title>Successional dynamics and alternative stable states in a saline activated sludge microbial community over 9 years.</title>
        <authorList>
            <person name="Wang Y."/>
            <person name="Ye J."/>
            <person name="Ju F."/>
            <person name="Liu L."/>
            <person name="Boyd J.A."/>
            <person name="Deng Y."/>
            <person name="Parks D.H."/>
            <person name="Jiang X."/>
            <person name="Yin X."/>
            <person name="Woodcroft B.J."/>
            <person name="Tyson G.W."/>
            <person name="Hugenholtz P."/>
            <person name="Polz M.F."/>
            <person name="Zhang T."/>
        </authorList>
    </citation>
    <scope>NUCLEOTIDE SEQUENCE</scope>
    <source>
        <strain evidence="12">HKST-UBA02</strain>
    </source>
</reference>
<name>A0A956NHQ8_UNCEI</name>
<dbReference type="InterPro" id="IPR033730">
    <property type="entry name" value="ProRS_core_prok"/>
</dbReference>
<dbReference type="AlphaFoldDB" id="A0A956NHQ8"/>
<comment type="subcellular location">
    <subcellularLocation>
        <location evidence="1 10">Cytoplasm</location>
    </subcellularLocation>
</comment>
<dbReference type="GO" id="GO:0002161">
    <property type="term" value="F:aminoacyl-tRNA deacylase activity"/>
    <property type="evidence" value="ECO:0007669"/>
    <property type="project" value="InterPro"/>
</dbReference>
<comment type="catalytic activity">
    <reaction evidence="9 10">
        <text>tRNA(Pro) + L-proline + ATP = L-prolyl-tRNA(Pro) + AMP + diphosphate</text>
        <dbReference type="Rhea" id="RHEA:14305"/>
        <dbReference type="Rhea" id="RHEA-COMP:9700"/>
        <dbReference type="Rhea" id="RHEA-COMP:9702"/>
        <dbReference type="ChEBI" id="CHEBI:30616"/>
        <dbReference type="ChEBI" id="CHEBI:33019"/>
        <dbReference type="ChEBI" id="CHEBI:60039"/>
        <dbReference type="ChEBI" id="CHEBI:78442"/>
        <dbReference type="ChEBI" id="CHEBI:78532"/>
        <dbReference type="ChEBI" id="CHEBI:456215"/>
        <dbReference type="EC" id="6.1.1.15"/>
    </reaction>
</comment>
<organism evidence="12 13">
    <name type="scientific">Eiseniibacteriota bacterium</name>
    <dbReference type="NCBI Taxonomy" id="2212470"/>
    <lineage>
        <taxon>Bacteria</taxon>
        <taxon>Candidatus Eiseniibacteriota</taxon>
    </lineage>
</organism>
<evidence type="ECO:0000256" key="8">
    <source>
        <dbReference type="ARBA" id="ARBA00023146"/>
    </source>
</evidence>
<keyword evidence="5 10" id="KW-0547">Nucleotide-binding</keyword>
<dbReference type="PRINTS" id="PR01046">
    <property type="entry name" value="TRNASYNTHPRO"/>
</dbReference>
<feature type="domain" description="Aminoacyl-transfer RNA synthetases class-II family profile" evidence="11">
    <location>
        <begin position="33"/>
        <end position="472"/>
    </location>
</feature>
<dbReference type="InterPro" id="IPR036621">
    <property type="entry name" value="Anticodon-bd_dom_sf"/>
</dbReference>
<accession>A0A956NHQ8</accession>
<comment type="domain">
    <text evidence="10">Consists of three domains: the N-terminal catalytic domain, the editing domain and the C-terminal anticodon-binding domain.</text>
</comment>
<dbReference type="InterPro" id="IPR045864">
    <property type="entry name" value="aa-tRNA-synth_II/BPL/LPL"/>
</dbReference>
<dbReference type="PANTHER" id="PTHR42753:SF2">
    <property type="entry name" value="PROLINE--TRNA LIGASE"/>
    <property type="match status" value="1"/>
</dbReference>
<keyword evidence="6 10" id="KW-0067">ATP-binding</keyword>
<dbReference type="PROSITE" id="PS50862">
    <property type="entry name" value="AA_TRNA_LIGASE_II"/>
    <property type="match status" value="1"/>
</dbReference>
<evidence type="ECO:0000256" key="1">
    <source>
        <dbReference type="ARBA" id="ARBA00004496"/>
    </source>
</evidence>
<reference evidence="12" key="1">
    <citation type="submission" date="2020-04" db="EMBL/GenBank/DDBJ databases">
        <authorList>
            <person name="Zhang T."/>
        </authorList>
    </citation>
    <scope>NUCLEOTIDE SEQUENCE</scope>
    <source>
        <strain evidence="12">HKST-UBA02</strain>
    </source>
</reference>
<evidence type="ECO:0000256" key="5">
    <source>
        <dbReference type="ARBA" id="ARBA00022741"/>
    </source>
</evidence>
<dbReference type="CDD" id="cd04334">
    <property type="entry name" value="ProRS-INS"/>
    <property type="match status" value="1"/>
</dbReference>
<dbReference type="PANTHER" id="PTHR42753">
    <property type="entry name" value="MITOCHONDRIAL RIBOSOME PROTEIN L39/PROLYL-TRNA LIGASE FAMILY MEMBER"/>
    <property type="match status" value="1"/>
</dbReference>
<evidence type="ECO:0000256" key="6">
    <source>
        <dbReference type="ARBA" id="ARBA00022840"/>
    </source>
</evidence>
<evidence type="ECO:0000313" key="13">
    <source>
        <dbReference type="Proteomes" id="UP000739538"/>
    </source>
</evidence>
<proteinExistence type="inferred from homology"/>